<sequence length="96" mass="11029">MKKIKLMADYQCFPLWDASQEGGGRNINPDELPISLILKARLNLWALKYDGTLNQEYPPDSGFKNNEEENEFNVEGKSIFENLKKELGTSYVVIMQ</sequence>
<keyword evidence="2" id="KW-1185">Reference proteome</keyword>
<name>A0A2S0P9E2_9NEIS</name>
<dbReference type="KEGG" id="maer:DAI18_07905"/>
<dbReference type="AlphaFoldDB" id="A0A2S0P9E2"/>
<dbReference type="EMBL" id="CP028519">
    <property type="protein sequence ID" value="AVY93976.1"/>
    <property type="molecule type" value="Genomic_DNA"/>
</dbReference>
<accession>A0A2S0P9E2</accession>
<protein>
    <submittedName>
        <fullName evidence="1">Uncharacterized protein</fullName>
    </submittedName>
</protein>
<reference evidence="1 2" key="1">
    <citation type="submission" date="2018-04" db="EMBL/GenBank/DDBJ databases">
        <title>Denitrifier Microvirgula.</title>
        <authorList>
            <person name="Anderson E."/>
            <person name="Jang J."/>
            <person name="Ishii S."/>
        </authorList>
    </citation>
    <scope>NUCLEOTIDE SEQUENCE [LARGE SCALE GENOMIC DNA]</scope>
    <source>
        <strain evidence="1 2">BE2.4</strain>
    </source>
</reference>
<dbReference type="RefSeq" id="WP_107889085.1">
    <property type="nucleotide sequence ID" value="NZ_CP028519.1"/>
</dbReference>
<dbReference type="Proteomes" id="UP000244173">
    <property type="component" value="Chromosome"/>
</dbReference>
<evidence type="ECO:0000313" key="1">
    <source>
        <dbReference type="EMBL" id="AVY93976.1"/>
    </source>
</evidence>
<organism evidence="1 2">
    <name type="scientific">Microvirgula aerodenitrificans</name>
    <dbReference type="NCBI Taxonomy" id="57480"/>
    <lineage>
        <taxon>Bacteria</taxon>
        <taxon>Pseudomonadati</taxon>
        <taxon>Pseudomonadota</taxon>
        <taxon>Betaproteobacteria</taxon>
        <taxon>Neisseriales</taxon>
        <taxon>Aquaspirillaceae</taxon>
        <taxon>Microvirgula</taxon>
    </lineage>
</organism>
<evidence type="ECO:0000313" key="2">
    <source>
        <dbReference type="Proteomes" id="UP000244173"/>
    </source>
</evidence>
<proteinExistence type="predicted"/>
<dbReference type="OrthoDB" id="1150977at2"/>
<gene>
    <name evidence="1" type="ORF">DAI18_07905</name>
</gene>